<evidence type="ECO:0000256" key="3">
    <source>
        <dbReference type="ARBA" id="ARBA00022679"/>
    </source>
</evidence>
<sequence>MIAVTTGRPLAILCAFALAVTLLLLALDQHDDDPYRCHALLRHGSWLDTPDFHGNRAPFSSWQPRGCMIRNYTRADIHRCVDGRRMVFAGDETASDVFWALAGLLERDRADLLRPQYRPDEYIETEFDSLHLVRIWDPTLKTDSSQSNLTDLFQILHDERGKHLHTSRQASPAFTFVSGGSSDVDSVNFKTALESLATLLQDERQPRFGIDPMDPVDGVGNQVFVAPVPPPFDDTSEATAKHKDVKTMHDMLATVETQGHLAVPWSFLALTEGQPMAAARRNDSDLHVVEAIAWAKANILLNLRCNARLDAMDGSPYDHNCCSDYSQQPQSQSQTAVLILAVAYLVACLLGGVVDTCLKRTESRGFFTLQNAIFAVALLACFFADRTQLMGKASKHFAWLDVVLLMIVALAIGLISIPPGWRVLPAHSGLATTEDDRPLSRDQTEEWKGWMQAFVLIYRWTAGPSDSFGLYIAIRLCVAAYLFLMSYGHAKYFFKTKDTSPLRIVTVILRINLFAWMMSYAMFKDLTEYYFVPLVTFWFLAISVIMAILPSWNTNLLRLSIKMALSVIIGVGYMHMGHVPYFLYRVFADVTKVDWDLRNWYFHVALDAPMVYLGILVAFASHTGYLESRLTPRLALGGLLSIMVYWAVCLGILDTESYNRVHPFVSFIPVLSYIALRNAYLKTRWYASYPFVWLGRHSLEIYLLQHHLFLAADGNGILTLGALGGNGGFFDRGRHILILLPILLCLSAGLNAATTAMVECFTYQEAGYGREQLSAEKSEMVPWSRRLLLSLLSAARHVLTLAFWRNHASFRLAAVLGFLILLNHMD</sequence>
<feature type="transmembrane region" description="Helical" evidence="8">
    <location>
        <begin position="661"/>
        <end position="680"/>
    </location>
</feature>
<feature type="transmembrane region" description="Helical" evidence="8">
    <location>
        <begin position="366"/>
        <end position="385"/>
    </location>
</feature>
<comment type="caution">
    <text evidence="10">The sequence shown here is derived from an EMBL/GenBank/DDBJ whole genome shotgun (WGS) entry which is preliminary data.</text>
</comment>
<name>A0A8K0SZR7_9HYPO</name>
<keyword evidence="6 8" id="KW-0472">Membrane</keyword>
<reference evidence="10" key="1">
    <citation type="journal article" date="2021" name="Nat. Commun.">
        <title>Genetic determinants of endophytism in the Arabidopsis root mycobiome.</title>
        <authorList>
            <person name="Mesny F."/>
            <person name="Miyauchi S."/>
            <person name="Thiergart T."/>
            <person name="Pickel B."/>
            <person name="Atanasova L."/>
            <person name="Karlsson M."/>
            <person name="Huettel B."/>
            <person name="Barry K.W."/>
            <person name="Haridas S."/>
            <person name="Chen C."/>
            <person name="Bauer D."/>
            <person name="Andreopoulos W."/>
            <person name="Pangilinan J."/>
            <person name="LaButti K."/>
            <person name="Riley R."/>
            <person name="Lipzen A."/>
            <person name="Clum A."/>
            <person name="Drula E."/>
            <person name="Henrissat B."/>
            <person name="Kohler A."/>
            <person name="Grigoriev I.V."/>
            <person name="Martin F.M."/>
            <person name="Hacquard S."/>
        </authorList>
    </citation>
    <scope>NUCLEOTIDE SEQUENCE</scope>
    <source>
        <strain evidence="10">MPI-CAGE-CH-0235</strain>
    </source>
</reference>
<feature type="transmembrane region" description="Helical" evidence="8">
    <location>
        <begin position="808"/>
        <end position="825"/>
    </location>
</feature>
<evidence type="ECO:0000256" key="5">
    <source>
        <dbReference type="ARBA" id="ARBA00022989"/>
    </source>
</evidence>
<comment type="subcellular location">
    <subcellularLocation>
        <location evidence="1">Membrane</location>
        <topology evidence="1">Multi-pass membrane protein</topology>
    </subcellularLocation>
</comment>
<feature type="domain" description="Cas1p 10 TM acyl transferase" evidence="9">
    <location>
        <begin position="316"/>
        <end position="721"/>
    </location>
</feature>
<protein>
    <submittedName>
        <fullName evidence="10">10 TM acyl transferase domain found in Cas1p-domain-containing protein</fullName>
    </submittedName>
</protein>
<feature type="transmembrane region" description="Helical" evidence="8">
    <location>
        <begin position="564"/>
        <end position="584"/>
    </location>
</feature>
<evidence type="ECO:0000313" key="11">
    <source>
        <dbReference type="Proteomes" id="UP000813444"/>
    </source>
</evidence>
<dbReference type="EMBL" id="JAGPNK010000003">
    <property type="protein sequence ID" value="KAH7324899.1"/>
    <property type="molecule type" value="Genomic_DNA"/>
</dbReference>
<dbReference type="GO" id="GO:0016020">
    <property type="term" value="C:membrane"/>
    <property type="evidence" value="ECO:0007669"/>
    <property type="project" value="UniProtKB-SubCell"/>
</dbReference>
<keyword evidence="5 8" id="KW-1133">Transmembrane helix</keyword>
<dbReference type="InterPro" id="IPR012419">
    <property type="entry name" value="Cas1_AcylTrans_dom"/>
</dbReference>
<proteinExistence type="inferred from homology"/>
<evidence type="ECO:0000256" key="7">
    <source>
        <dbReference type="ARBA" id="ARBA00023180"/>
    </source>
</evidence>
<dbReference type="GO" id="GO:0016740">
    <property type="term" value="F:transferase activity"/>
    <property type="evidence" value="ECO:0007669"/>
    <property type="project" value="UniProtKB-KW"/>
</dbReference>
<feature type="transmembrane region" description="Helical" evidence="8">
    <location>
        <begin position="468"/>
        <end position="490"/>
    </location>
</feature>
<feature type="transmembrane region" description="Helical" evidence="8">
    <location>
        <begin position="397"/>
        <end position="417"/>
    </location>
</feature>
<evidence type="ECO:0000259" key="9">
    <source>
        <dbReference type="Pfam" id="PF07779"/>
    </source>
</evidence>
<feature type="transmembrane region" description="Helical" evidence="8">
    <location>
        <begin position="600"/>
        <end position="622"/>
    </location>
</feature>
<evidence type="ECO:0000256" key="1">
    <source>
        <dbReference type="ARBA" id="ARBA00004141"/>
    </source>
</evidence>
<comment type="similarity">
    <text evidence="2">Belongs to the PC-esterase family. CASD1 subfamily.</text>
</comment>
<feature type="transmembrane region" description="Helical" evidence="8">
    <location>
        <begin position="736"/>
        <end position="762"/>
    </location>
</feature>
<evidence type="ECO:0000256" key="8">
    <source>
        <dbReference type="SAM" id="Phobius"/>
    </source>
</evidence>
<dbReference type="OrthoDB" id="1932925at2759"/>
<keyword evidence="4 8" id="KW-0812">Transmembrane</keyword>
<dbReference type="AlphaFoldDB" id="A0A8K0SZR7"/>
<feature type="transmembrane region" description="Helical" evidence="8">
    <location>
        <begin position="634"/>
        <end position="655"/>
    </location>
</feature>
<evidence type="ECO:0000256" key="2">
    <source>
        <dbReference type="ARBA" id="ARBA00010666"/>
    </source>
</evidence>
<accession>A0A8K0SZR7</accession>
<gene>
    <name evidence="10" type="ORF">B0I35DRAFT_458544</name>
</gene>
<dbReference type="Proteomes" id="UP000813444">
    <property type="component" value="Unassembled WGS sequence"/>
</dbReference>
<keyword evidence="7" id="KW-0325">Glycoprotein</keyword>
<feature type="transmembrane region" description="Helical" evidence="8">
    <location>
        <begin position="529"/>
        <end position="552"/>
    </location>
</feature>
<evidence type="ECO:0000256" key="4">
    <source>
        <dbReference type="ARBA" id="ARBA00022692"/>
    </source>
</evidence>
<dbReference type="PANTHER" id="PTHR13533:SF1">
    <property type="entry name" value="N-ACETYLNEURAMINATE 9-O-ACETYLTRANSFERASE"/>
    <property type="match status" value="1"/>
</dbReference>
<organism evidence="10 11">
    <name type="scientific">Stachybotrys elegans</name>
    <dbReference type="NCBI Taxonomy" id="80388"/>
    <lineage>
        <taxon>Eukaryota</taxon>
        <taxon>Fungi</taxon>
        <taxon>Dikarya</taxon>
        <taxon>Ascomycota</taxon>
        <taxon>Pezizomycotina</taxon>
        <taxon>Sordariomycetes</taxon>
        <taxon>Hypocreomycetidae</taxon>
        <taxon>Hypocreales</taxon>
        <taxon>Stachybotryaceae</taxon>
        <taxon>Stachybotrys</taxon>
    </lineage>
</organism>
<dbReference type="PANTHER" id="PTHR13533">
    <property type="entry name" value="N-ACETYLNEURAMINATE 9-O-ACETYLTRANSFERASE"/>
    <property type="match status" value="1"/>
</dbReference>
<evidence type="ECO:0000313" key="10">
    <source>
        <dbReference type="EMBL" id="KAH7324899.1"/>
    </source>
</evidence>
<dbReference type="GO" id="GO:0005794">
    <property type="term" value="C:Golgi apparatus"/>
    <property type="evidence" value="ECO:0007669"/>
    <property type="project" value="UniProtKB-ARBA"/>
</dbReference>
<keyword evidence="11" id="KW-1185">Reference proteome</keyword>
<evidence type="ECO:0000256" key="6">
    <source>
        <dbReference type="ARBA" id="ARBA00023136"/>
    </source>
</evidence>
<feature type="transmembrane region" description="Helical" evidence="8">
    <location>
        <begin position="6"/>
        <end position="27"/>
    </location>
</feature>
<feature type="transmembrane region" description="Helical" evidence="8">
    <location>
        <begin position="335"/>
        <end position="354"/>
    </location>
</feature>
<feature type="transmembrane region" description="Helical" evidence="8">
    <location>
        <begin position="502"/>
        <end position="523"/>
    </location>
</feature>
<dbReference type="Pfam" id="PF07779">
    <property type="entry name" value="Cas1_AcylT"/>
    <property type="match status" value="1"/>
</dbReference>
<dbReference type="GO" id="GO:0005975">
    <property type="term" value="P:carbohydrate metabolic process"/>
    <property type="evidence" value="ECO:0007669"/>
    <property type="project" value="UniProtKB-ARBA"/>
</dbReference>
<keyword evidence="3 10" id="KW-0808">Transferase</keyword>